<dbReference type="EMBL" id="JAQQWL010000008">
    <property type="protein sequence ID" value="KAK8061600.1"/>
    <property type="molecule type" value="Genomic_DNA"/>
</dbReference>
<evidence type="ECO:0000313" key="2">
    <source>
        <dbReference type="EMBL" id="KAK8061600.1"/>
    </source>
</evidence>
<evidence type="ECO:0000256" key="1">
    <source>
        <dbReference type="SAM" id="MobiDB-lite"/>
    </source>
</evidence>
<name>A0ABR1URQ1_9PEZI</name>
<feature type="region of interest" description="Disordered" evidence="1">
    <location>
        <begin position="13"/>
        <end position="62"/>
    </location>
</feature>
<dbReference type="RefSeq" id="XP_066714862.1">
    <property type="nucleotide sequence ID" value="XM_066859375.1"/>
</dbReference>
<gene>
    <name evidence="2" type="ORF">PG994_007966</name>
</gene>
<accession>A0ABR1URQ1</accession>
<evidence type="ECO:0000313" key="3">
    <source>
        <dbReference type="Proteomes" id="UP001480595"/>
    </source>
</evidence>
<reference evidence="2 3" key="1">
    <citation type="submission" date="2023-01" db="EMBL/GenBank/DDBJ databases">
        <title>Analysis of 21 Apiospora genomes using comparative genomics revels a genus with tremendous synthesis potential of carbohydrate active enzymes and secondary metabolites.</title>
        <authorList>
            <person name="Sorensen T."/>
        </authorList>
    </citation>
    <scope>NUCLEOTIDE SEQUENCE [LARGE SCALE GENOMIC DNA]</scope>
    <source>
        <strain evidence="2 3">CBS 135458</strain>
    </source>
</reference>
<protein>
    <submittedName>
        <fullName evidence="2">Short chain dehydrogenase</fullName>
    </submittedName>
</protein>
<dbReference type="Proteomes" id="UP001480595">
    <property type="component" value="Unassembled WGS sequence"/>
</dbReference>
<proteinExistence type="predicted"/>
<organism evidence="2 3">
    <name type="scientific">Apiospora phragmitis</name>
    <dbReference type="NCBI Taxonomy" id="2905665"/>
    <lineage>
        <taxon>Eukaryota</taxon>
        <taxon>Fungi</taxon>
        <taxon>Dikarya</taxon>
        <taxon>Ascomycota</taxon>
        <taxon>Pezizomycotina</taxon>
        <taxon>Sordariomycetes</taxon>
        <taxon>Xylariomycetidae</taxon>
        <taxon>Amphisphaeriales</taxon>
        <taxon>Apiosporaceae</taxon>
        <taxon>Apiospora</taxon>
    </lineage>
</organism>
<keyword evidence="3" id="KW-1185">Reference proteome</keyword>
<sequence length="333" mass="36683">MYLVIWPTSYGQLSGNAPRPTIRKADGHHRAGVRRRQARSSARMRSPHHGGPSGGERGSSEVRQYTSRTAVGQLSGSGPWSFPATRASRAFTGRASRELGRLDVPHDEVAVASAERHKVLEDELMVTANVALTFPITFILLPKFKATAVSPHLIFVTSDTHHLVDLAERDAPEGIFNRLNDRNKSLTNESERYPATKLMQDGCICILSAGLCKTQLSRDLETVMVRMVKGPCSSGTRSKKRGRAQRGYLNRGRLTTPATVVVGTGGAETQKRLYIELMGRLDIVVRVGRFCESVSGVFCDCHLLHHLVPPSTLLTVSKFGTLSWPRRCLEVLM</sequence>
<comment type="caution">
    <text evidence="2">The sequence shown here is derived from an EMBL/GenBank/DDBJ whole genome shotgun (WGS) entry which is preliminary data.</text>
</comment>
<dbReference type="GeneID" id="92092438"/>